<organism evidence="2 3">
    <name type="scientific">Glomus cerebriforme</name>
    <dbReference type="NCBI Taxonomy" id="658196"/>
    <lineage>
        <taxon>Eukaryota</taxon>
        <taxon>Fungi</taxon>
        <taxon>Fungi incertae sedis</taxon>
        <taxon>Mucoromycota</taxon>
        <taxon>Glomeromycotina</taxon>
        <taxon>Glomeromycetes</taxon>
        <taxon>Glomerales</taxon>
        <taxon>Glomeraceae</taxon>
        <taxon>Glomus</taxon>
    </lineage>
</organism>
<keyword evidence="3" id="KW-1185">Reference proteome</keyword>
<protein>
    <submittedName>
        <fullName evidence="2">Uncharacterized protein</fullName>
    </submittedName>
</protein>
<name>A0A397SUY5_9GLOM</name>
<dbReference type="EMBL" id="QKYT01000263">
    <property type="protein sequence ID" value="RIA88416.1"/>
    <property type="molecule type" value="Genomic_DNA"/>
</dbReference>
<evidence type="ECO:0000313" key="3">
    <source>
        <dbReference type="Proteomes" id="UP000265703"/>
    </source>
</evidence>
<feature type="region of interest" description="Disordered" evidence="1">
    <location>
        <begin position="124"/>
        <end position="148"/>
    </location>
</feature>
<reference evidence="2 3" key="1">
    <citation type="submission" date="2018-06" db="EMBL/GenBank/DDBJ databases">
        <title>Comparative genomics reveals the genomic features of Rhizophagus irregularis, R. cerebriforme, R. diaphanum and Gigaspora rosea, and their symbiotic lifestyle signature.</title>
        <authorList>
            <person name="Morin E."/>
            <person name="San Clemente H."/>
            <person name="Chen E.C.H."/>
            <person name="De La Providencia I."/>
            <person name="Hainaut M."/>
            <person name="Kuo A."/>
            <person name="Kohler A."/>
            <person name="Murat C."/>
            <person name="Tang N."/>
            <person name="Roy S."/>
            <person name="Loubradou J."/>
            <person name="Henrissat B."/>
            <person name="Grigoriev I.V."/>
            <person name="Corradi N."/>
            <person name="Roux C."/>
            <person name="Martin F.M."/>
        </authorList>
    </citation>
    <scope>NUCLEOTIDE SEQUENCE [LARGE SCALE GENOMIC DNA]</scope>
    <source>
        <strain evidence="2 3">DAOM 227022</strain>
    </source>
</reference>
<gene>
    <name evidence="2" type="ORF">C1645_774885</name>
</gene>
<dbReference type="Proteomes" id="UP000265703">
    <property type="component" value="Unassembled WGS sequence"/>
</dbReference>
<evidence type="ECO:0000313" key="2">
    <source>
        <dbReference type="EMBL" id="RIA88416.1"/>
    </source>
</evidence>
<accession>A0A397SUY5</accession>
<comment type="caution">
    <text evidence="2">The sequence shown here is derived from an EMBL/GenBank/DDBJ whole genome shotgun (WGS) entry which is preliminary data.</text>
</comment>
<proteinExistence type="predicted"/>
<evidence type="ECO:0000256" key="1">
    <source>
        <dbReference type="SAM" id="MobiDB-lite"/>
    </source>
</evidence>
<feature type="compositionally biased region" description="Basic residues" evidence="1">
    <location>
        <begin position="124"/>
        <end position="137"/>
    </location>
</feature>
<dbReference type="AlphaFoldDB" id="A0A397SUY5"/>
<sequence length="335" mass="37745">MNPLQPQYFSARTFLELKGDKKFVFIDHPSHGQHRFPLPTKEEISKDYSYYSESSKKKWINSFMIFRTYLQKSKQNYLILSEVSKIASDAWAYATKDVLEACNELETELKESFKYKRFVPYSHQRPKKLKKHKSPSSKKKESSSSDALTSSEETIYLYPSPAPSMTATPIFPDLMYSDLTPEYSPLSLQTPPMCIIEAPKTMPLLTIGPPAIPLPPQESEISFSPMFSADSGQNQSSLIFPLTPLQIFCDFDTNFLGSGFTSSTSRSLTSNLEISETNSFGEGLTLNTTTETAPTQFTITLNETATESEIASMEAPSISSEDERKCINELFDHLI</sequence>
<dbReference type="OrthoDB" id="2371813at2759"/>